<reference evidence="2 3" key="1">
    <citation type="submission" date="2016-10" db="EMBL/GenBank/DDBJ databases">
        <authorList>
            <person name="de Groot N.N."/>
        </authorList>
    </citation>
    <scope>NUCLEOTIDE SEQUENCE [LARGE SCALE GENOMIC DNA]</scope>
    <source>
        <strain evidence="2 3">DSM 19706</strain>
    </source>
</reference>
<evidence type="ECO:0000313" key="3">
    <source>
        <dbReference type="Proteomes" id="UP000199308"/>
    </source>
</evidence>
<accession>A0A1I0DVL6</accession>
<dbReference type="InterPro" id="IPR016181">
    <property type="entry name" value="Acyl_CoA_acyltransferase"/>
</dbReference>
<dbReference type="SUPFAM" id="SSF55729">
    <property type="entry name" value="Acyl-CoA N-acyltransferases (Nat)"/>
    <property type="match status" value="1"/>
</dbReference>
<dbReference type="AlphaFoldDB" id="A0A1I0DVL6"/>
<feature type="domain" description="BioF2-like acetyltransferase" evidence="1">
    <location>
        <begin position="191"/>
        <end position="332"/>
    </location>
</feature>
<dbReference type="Pfam" id="PF13480">
    <property type="entry name" value="Acetyltransf_6"/>
    <property type="match status" value="1"/>
</dbReference>
<name>A0A1I0DVL6_THASX</name>
<evidence type="ECO:0000313" key="2">
    <source>
        <dbReference type="EMBL" id="SET36677.1"/>
    </source>
</evidence>
<dbReference type="OrthoDB" id="9808976at2"/>
<dbReference type="Proteomes" id="UP000199308">
    <property type="component" value="Unassembled WGS sequence"/>
</dbReference>
<dbReference type="InterPro" id="IPR038740">
    <property type="entry name" value="BioF2-like_GNAT_dom"/>
</dbReference>
<sequence>MNFTKRVELALSELDANELTIKKLDDITNMGYVFELYASFTGEQRSSIFNSSHWLRAWFSTFWQSAWQLQVYVFYDKGNVVAIAPFYLQSQNRFPYTKSLFLLGQGEQTNMSVASEYLDILIAPFYKEQVLKALCKLVSQSPYDILYAQNALSSSNVVALIAQLNGHVRTLHYTRYQTDCSNWSIDKLSKNQRARYKKSAKQLAEIEAKIFWVTPAQFKTYWHALRALHQQRWQAKGQPGAFCEASFSQFHQAFYEHAPENVAMSAIVIKNDIVAVHYYLRSHDTLHFYQSGWDQSRYAQYSLGTFLHSWSILHADEKHYDFMMGSVRNSYKETWANHTETMVTMRHFNTLWKSAFSKYWQIIKSPFNRSSTE</sequence>
<dbReference type="RefSeq" id="WP_093329122.1">
    <property type="nucleotide sequence ID" value="NZ_AP027363.1"/>
</dbReference>
<organism evidence="2 3">
    <name type="scientific">Thalassotalea agarivorans</name>
    <name type="common">Thalassomonas agarivorans</name>
    <dbReference type="NCBI Taxonomy" id="349064"/>
    <lineage>
        <taxon>Bacteria</taxon>
        <taxon>Pseudomonadati</taxon>
        <taxon>Pseudomonadota</taxon>
        <taxon>Gammaproteobacteria</taxon>
        <taxon>Alteromonadales</taxon>
        <taxon>Colwelliaceae</taxon>
        <taxon>Thalassotalea</taxon>
    </lineage>
</organism>
<dbReference type="GO" id="GO:0016740">
    <property type="term" value="F:transferase activity"/>
    <property type="evidence" value="ECO:0007669"/>
    <property type="project" value="UniProtKB-KW"/>
</dbReference>
<gene>
    <name evidence="2" type="ORF">SAMN05660429_01619</name>
</gene>
<keyword evidence="2" id="KW-0808">Transferase</keyword>
<dbReference type="Gene3D" id="3.40.630.30">
    <property type="match status" value="1"/>
</dbReference>
<evidence type="ECO:0000259" key="1">
    <source>
        <dbReference type="Pfam" id="PF13480"/>
    </source>
</evidence>
<proteinExistence type="predicted"/>
<keyword evidence="3" id="KW-1185">Reference proteome</keyword>
<protein>
    <submittedName>
        <fullName evidence="2">Acetyltransferase (GNAT) domain-containing protein</fullName>
    </submittedName>
</protein>
<dbReference type="STRING" id="349064.SAMN05660429_01619"/>
<dbReference type="EMBL" id="FOHK01000007">
    <property type="protein sequence ID" value="SET36677.1"/>
    <property type="molecule type" value="Genomic_DNA"/>
</dbReference>